<dbReference type="AlphaFoldDB" id="I1BJH2"/>
<proteinExistence type="predicted"/>
<sequence length="533" mass="59156">MAIQNNLPIEVTTINNAQGISPMVPADTHSTSSQEAIEPVLPYQSDADMMEAADENPLVTANTDSLTILRQQLQKASQRFARGVSNHLPMDQLESLRNEASHILNCIKCLLEVQTYYDPPNIEATQQLVNQSSTRFDHFIPNGLPTWQWVGNVWRMDVEVHDSVEDLLDTFTLIALKGRSLNWDEARSIIVNTYAIQDAAQTLNNIDQLLTIKMQQNESIVAFTDRFQRIRRAAKWQDDIRAAVLFKRVLPLALCKEVSRSLLNLPLNQQDSVYKVSAKARTVISNICNDEAMTAGVTKRNITTQSSATPISFVSGVEKSIHNPKNASGLSKQGQPQFKPKSKCFVHGKGNHTSEQCKVLKRITTANTATTTTKITLLTSSKKNCYKCSANILWNPGHATTCSRDKVERFNGPTKTFHSARFSCVHNRSKPSPAAVNLNDQEYNHGNIDIDLSSLPTNYDYSGASFSSIDITFANKNNININNNVSGSIIFATNDNKGKRLGTTSKALSLIYAVKEKIDYTLGLNNAPYDTTD</sequence>
<keyword evidence="2" id="KW-1185">Reference proteome</keyword>
<dbReference type="EMBL" id="CH476732">
    <property type="protein sequence ID" value="EIE76352.1"/>
    <property type="molecule type" value="Genomic_DNA"/>
</dbReference>
<name>I1BJH2_RHIO9</name>
<evidence type="ECO:0000313" key="2">
    <source>
        <dbReference type="Proteomes" id="UP000009138"/>
    </source>
</evidence>
<dbReference type="VEuPathDB" id="FungiDB:RO3G_01056"/>
<protein>
    <recommendedName>
        <fullName evidence="3">Retrotransposon gag domain-containing protein</fullName>
    </recommendedName>
</protein>
<evidence type="ECO:0008006" key="3">
    <source>
        <dbReference type="Google" id="ProtNLM"/>
    </source>
</evidence>
<dbReference type="OMA" id="PREMPIF"/>
<evidence type="ECO:0000313" key="1">
    <source>
        <dbReference type="EMBL" id="EIE76352.1"/>
    </source>
</evidence>
<dbReference type="GeneID" id="93608028"/>
<dbReference type="Proteomes" id="UP000009138">
    <property type="component" value="Unassembled WGS sequence"/>
</dbReference>
<reference evidence="1 2" key="1">
    <citation type="journal article" date="2009" name="PLoS Genet.">
        <title>Genomic analysis of the basal lineage fungus Rhizopus oryzae reveals a whole-genome duplication.</title>
        <authorList>
            <person name="Ma L.-J."/>
            <person name="Ibrahim A.S."/>
            <person name="Skory C."/>
            <person name="Grabherr M.G."/>
            <person name="Burger G."/>
            <person name="Butler M."/>
            <person name="Elias M."/>
            <person name="Idnurm A."/>
            <person name="Lang B.F."/>
            <person name="Sone T."/>
            <person name="Abe A."/>
            <person name="Calvo S.E."/>
            <person name="Corrochano L.M."/>
            <person name="Engels R."/>
            <person name="Fu J."/>
            <person name="Hansberg W."/>
            <person name="Kim J.-M."/>
            <person name="Kodira C.D."/>
            <person name="Koehrsen M.J."/>
            <person name="Liu B."/>
            <person name="Miranda-Saavedra D."/>
            <person name="O'Leary S."/>
            <person name="Ortiz-Castellanos L."/>
            <person name="Poulter R."/>
            <person name="Rodriguez-Romero J."/>
            <person name="Ruiz-Herrera J."/>
            <person name="Shen Y.-Q."/>
            <person name="Zeng Q."/>
            <person name="Galagan J."/>
            <person name="Birren B.W."/>
            <person name="Cuomo C.A."/>
            <person name="Wickes B.L."/>
        </authorList>
    </citation>
    <scope>NUCLEOTIDE SEQUENCE [LARGE SCALE GENOMIC DNA]</scope>
    <source>
        <strain evidence="2">RA 99-880 / ATCC MYA-4621 / FGSC 9543 / NRRL 43880</strain>
    </source>
</reference>
<gene>
    <name evidence="1" type="ORF">RO3G_01056</name>
</gene>
<dbReference type="InParanoid" id="I1BJH2"/>
<accession>I1BJH2</accession>
<dbReference type="OrthoDB" id="2246759at2759"/>
<dbReference type="RefSeq" id="XP_067511748.1">
    <property type="nucleotide sequence ID" value="XM_067655647.1"/>
</dbReference>
<organism evidence="1 2">
    <name type="scientific">Rhizopus delemar (strain RA 99-880 / ATCC MYA-4621 / FGSC 9543 / NRRL 43880)</name>
    <name type="common">Mucormycosis agent</name>
    <name type="synonym">Rhizopus arrhizus var. delemar</name>
    <dbReference type="NCBI Taxonomy" id="246409"/>
    <lineage>
        <taxon>Eukaryota</taxon>
        <taxon>Fungi</taxon>
        <taxon>Fungi incertae sedis</taxon>
        <taxon>Mucoromycota</taxon>
        <taxon>Mucoromycotina</taxon>
        <taxon>Mucoromycetes</taxon>
        <taxon>Mucorales</taxon>
        <taxon>Mucorineae</taxon>
        <taxon>Rhizopodaceae</taxon>
        <taxon>Rhizopus</taxon>
    </lineage>
</organism>